<keyword evidence="9 13" id="KW-0067">ATP-binding</keyword>
<dbReference type="SUPFAM" id="SSF47384">
    <property type="entry name" value="Homodimeric domain of signal transducing histidine kinase"/>
    <property type="match status" value="1"/>
</dbReference>
<dbReference type="PANTHER" id="PTHR44936">
    <property type="entry name" value="SENSOR PROTEIN CREC"/>
    <property type="match status" value="1"/>
</dbReference>
<dbReference type="GO" id="GO:0005524">
    <property type="term" value="F:ATP binding"/>
    <property type="evidence" value="ECO:0007669"/>
    <property type="project" value="UniProtKB-KW"/>
</dbReference>
<dbReference type="SMART" id="SM00304">
    <property type="entry name" value="HAMP"/>
    <property type="match status" value="1"/>
</dbReference>
<evidence type="ECO:0000256" key="2">
    <source>
        <dbReference type="ARBA" id="ARBA00004651"/>
    </source>
</evidence>
<name>A0ABT3QE72_9PROT</name>
<evidence type="ECO:0000256" key="10">
    <source>
        <dbReference type="SAM" id="Phobius"/>
    </source>
</evidence>
<dbReference type="CDD" id="cd00082">
    <property type="entry name" value="HisKA"/>
    <property type="match status" value="1"/>
</dbReference>
<dbReference type="InterPro" id="IPR003594">
    <property type="entry name" value="HATPase_dom"/>
</dbReference>
<evidence type="ECO:0000256" key="5">
    <source>
        <dbReference type="ARBA" id="ARBA00022553"/>
    </source>
</evidence>
<dbReference type="SUPFAM" id="SSF55874">
    <property type="entry name" value="ATPase domain of HSP90 chaperone/DNA topoisomerase II/histidine kinase"/>
    <property type="match status" value="1"/>
</dbReference>
<reference evidence="13 14" key="1">
    <citation type="submission" date="2022-11" db="EMBL/GenBank/DDBJ databases">
        <title>Genome sequencing of Acetobacter type strain.</title>
        <authorList>
            <person name="Heo J."/>
            <person name="Lee D."/>
            <person name="Han B.-H."/>
            <person name="Hong S.-B."/>
            <person name="Kwon S.-W."/>
        </authorList>
    </citation>
    <scope>NUCLEOTIDE SEQUENCE [LARGE SCALE GENOMIC DNA]</scope>
    <source>
        <strain evidence="13 14">KACC 21253</strain>
    </source>
</reference>
<dbReference type="InterPro" id="IPR003660">
    <property type="entry name" value="HAMP_dom"/>
</dbReference>
<sequence>MTVRYTLWPRRISTQMSAILIICMLTTLFIIACLLTIFRPYVPPVPYGPWASTMALETGFTAIESMPEAEQPVFARKISNPDLSFFVNENVPCQEKASAFSTEGLRRILQSRHADTLVSVKTCSTDDPGTTVSYVSFDRGRYIALINNRMNSYWPHVLHVAMPLIVAFSSLTLMVITLSFWSVRRINRPLSDLAERVDTFGYDISPTPLDENGPAEIQSLAMAYNRMQTRIVQHVEERTRMLMTIGHDLRTPLTRMAMRVELGESTLKADALRRDVSLMTHMLNGALSFLRGQNDEEPEETTDLDSLIESLCTAFSDTGKPVFYTPGDQVVCCCQPVALSRALNNLIENGLRYGGDVTVILQASEQKAIISISDNGPGIPAESKEAMQLPFTRMDQARSSPAGLGLGLSIVRQIIDRHKGTMALLDNLPEGLLVQITLPVSGHSISSHRPQLTSLPHH</sequence>
<dbReference type="SMART" id="SM00388">
    <property type="entry name" value="HisKA"/>
    <property type="match status" value="1"/>
</dbReference>
<dbReference type="RefSeq" id="WP_173559192.1">
    <property type="nucleotide sequence ID" value="NZ_JAPIUZ010000002.1"/>
</dbReference>
<dbReference type="EMBL" id="JAPIUZ010000002">
    <property type="protein sequence ID" value="MCX2563577.1"/>
    <property type="molecule type" value="Genomic_DNA"/>
</dbReference>
<evidence type="ECO:0000259" key="12">
    <source>
        <dbReference type="PROSITE" id="PS50885"/>
    </source>
</evidence>
<accession>A0ABT3QE72</accession>
<keyword evidence="14" id="KW-1185">Reference proteome</keyword>
<dbReference type="InterPro" id="IPR004358">
    <property type="entry name" value="Sig_transdc_His_kin-like_C"/>
</dbReference>
<evidence type="ECO:0000313" key="14">
    <source>
        <dbReference type="Proteomes" id="UP001301152"/>
    </source>
</evidence>
<dbReference type="InterPro" id="IPR005467">
    <property type="entry name" value="His_kinase_dom"/>
</dbReference>
<dbReference type="SMART" id="SM00387">
    <property type="entry name" value="HATPase_c"/>
    <property type="match status" value="1"/>
</dbReference>
<evidence type="ECO:0000256" key="9">
    <source>
        <dbReference type="ARBA" id="ARBA00022840"/>
    </source>
</evidence>
<keyword evidence="10" id="KW-0812">Transmembrane</keyword>
<dbReference type="PANTHER" id="PTHR44936:SF10">
    <property type="entry name" value="SENSOR PROTEIN RSTB"/>
    <property type="match status" value="1"/>
</dbReference>
<dbReference type="PRINTS" id="PR00344">
    <property type="entry name" value="BCTRLSENSOR"/>
</dbReference>
<comment type="caution">
    <text evidence="13">The sequence shown here is derived from an EMBL/GenBank/DDBJ whole genome shotgun (WGS) entry which is preliminary data.</text>
</comment>
<dbReference type="PROSITE" id="PS50885">
    <property type="entry name" value="HAMP"/>
    <property type="match status" value="1"/>
</dbReference>
<dbReference type="Pfam" id="PF00672">
    <property type="entry name" value="HAMP"/>
    <property type="match status" value="1"/>
</dbReference>
<evidence type="ECO:0000256" key="6">
    <source>
        <dbReference type="ARBA" id="ARBA00022679"/>
    </source>
</evidence>
<evidence type="ECO:0000256" key="3">
    <source>
        <dbReference type="ARBA" id="ARBA00012438"/>
    </source>
</evidence>
<dbReference type="InterPro" id="IPR036890">
    <property type="entry name" value="HATPase_C_sf"/>
</dbReference>
<evidence type="ECO:0000256" key="8">
    <source>
        <dbReference type="ARBA" id="ARBA00022777"/>
    </source>
</evidence>
<keyword evidence="6" id="KW-0808">Transferase</keyword>
<dbReference type="EC" id="2.7.13.3" evidence="3"/>
<protein>
    <recommendedName>
        <fullName evidence="3">histidine kinase</fullName>
        <ecNumber evidence="3">2.7.13.3</ecNumber>
    </recommendedName>
</protein>
<dbReference type="InterPro" id="IPR003661">
    <property type="entry name" value="HisK_dim/P_dom"/>
</dbReference>
<dbReference type="Pfam" id="PF02518">
    <property type="entry name" value="HATPase_c"/>
    <property type="match status" value="1"/>
</dbReference>
<keyword evidence="10" id="KW-0472">Membrane</keyword>
<dbReference type="Proteomes" id="UP001301152">
    <property type="component" value="Unassembled WGS sequence"/>
</dbReference>
<dbReference type="InterPro" id="IPR036097">
    <property type="entry name" value="HisK_dim/P_sf"/>
</dbReference>
<dbReference type="PROSITE" id="PS51257">
    <property type="entry name" value="PROKAR_LIPOPROTEIN"/>
    <property type="match status" value="1"/>
</dbReference>
<keyword evidence="7" id="KW-0547">Nucleotide-binding</keyword>
<feature type="transmembrane region" description="Helical" evidence="10">
    <location>
        <begin position="160"/>
        <end position="181"/>
    </location>
</feature>
<dbReference type="Gene3D" id="3.30.565.10">
    <property type="entry name" value="Histidine kinase-like ATPase, C-terminal domain"/>
    <property type="match status" value="1"/>
</dbReference>
<keyword evidence="4" id="KW-1003">Cell membrane</keyword>
<organism evidence="13 14">
    <name type="scientific">Acetobacter thailandicus</name>
    <dbReference type="NCBI Taxonomy" id="1502842"/>
    <lineage>
        <taxon>Bacteria</taxon>
        <taxon>Pseudomonadati</taxon>
        <taxon>Pseudomonadota</taxon>
        <taxon>Alphaproteobacteria</taxon>
        <taxon>Acetobacterales</taxon>
        <taxon>Acetobacteraceae</taxon>
        <taxon>Acetobacter</taxon>
    </lineage>
</organism>
<dbReference type="Gene3D" id="1.10.287.130">
    <property type="match status" value="1"/>
</dbReference>
<keyword evidence="8" id="KW-0418">Kinase</keyword>
<dbReference type="CDD" id="cd00075">
    <property type="entry name" value="HATPase"/>
    <property type="match status" value="1"/>
</dbReference>
<evidence type="ECO:0000256" key="1">
    <source>
        <dbReference type="ARBA" id="ARBA00000085"/>
    </source>
</evidence>
<comment type="subcellular location">
    <subcellularLocation>
        <location evidence="2">Cell membrane</location>
        <topology evidence="2">Multi-pass membrane protein</topology>
    </subcellularLocation>
</comment>
<evidence type="ECO:0000256" key="7">
    <source>
        <dbReference type="ARBA" id="ARBA00022741"/>
    </source>
</evidence>
<proteinExistence type="predicted"/>
<feature type="transmembrane region" description="Helical" evidence="10">
    <location>
        <begin position="12"/>
        <end position="38"/>
    </location>
</feature>
<gene>
    <name evidence="13" type="ORF">OQ497_06340</name>
</gene>
<keyword evidence="10" id="KW-1133">Transmembrane helix</keyword>
<evidence type="ECO:0000259" key="11">
    <source>
        <dbReference type="PROSITE" id="PS50109"/>
    </source>
</evidence>
<feature type="domain" description="Histidine kinase" evidence="11">
    <location>
        <begin position="244"/>
        <end position="442"/>
    </location>
</feature>
<comment type="catalytic activity">
    <reaction evidence="1">
        <text>ATP + protein L-histidine = ADP + protein N-phospho-L-histidine.</text>
        <dbReference type="EC" id="2.7.13.3"/>
    </reaction>
</comment>
<dbReference type="PROSITE" id="PS50109">
    <property type="entry name" value="HIS_KIN"/>
    <property type="match status" value="1"/>
</dbReference>
<dbReference type="InterPro" id="IPR050980">
    <property type="entry name" value="2C_sensor_his_kinase"/>
</dbReference>
<evidence type="ECO:0000256" key="4">
    <source>
        <dbReference type="ARBA" id="ARBA00022475"/>
    </source>
</evidence>
<feature type="domain" description="HAMP" evidence="12">
    <location>
        <begin position="184"/>
        <end position="236"/>
    </location>
</feature>
<keyword evidence="5" id="KW-0597">Phosphoprotein</keyword>
<evidence type="ECO:0000313" key="13">
    <source>
        <dbReference type="EMBL" id="MCX2563577.1"/>
    </source>
</evidence>